<evidence type="ECO:0000313" key="15">
    <source>
        <dbReference type="Proteomes" id="UP000566819"/>
    </source>
</evidence>
<dbReference type="InterPro" id="IPR013087">
    <property type="entry name" value="Znf_C2H2_type"/>
</dbReference>
<evidence type="ECO:0000256" key="5">
    <source>
        <dbReference type="ARBA" id="ARBA00022741"/>
    </source>
</evidence>
<dbReference type="SMART" id="SM00382">
    <property type="entry name" value="AAA"/>
    <property type="match status" value="1"/>
</dbReference>
<dbReference type="OrthoDB" id="245989at2759"/>
<dbReference type="Pfam" id="PF06422">
    <property type="entry name" value="PDR_CDR"/>
    <property type="match status" value="1"/>
</dbReference>
<evidence type="ECO:0000256" key="8">
    <source>
        <dbReference type="ARBA" id="ARBA00023136"/>
    </source>
</evidence>
<comment type="caution">
    <text evidence="14">The sequence shown here is derived from an EMBL/GenBank/DDBJ whole genome shotgun (WGS) entry which is preliminary data.</text>
</comment>
<dbReference type="InterPro" id="IPR027417">
    <property type="entry name" value="P-loop_NTPase"/>
</dbReference>
<feature type="region of interest" description="Disordered" evidence="10">
    <location>
        <begin position="291"/>
        <end position="314"/>
    </location>
</feature>
<evidence type="ECO:0000256" key="2">
    <source>
        <dbReference type="ARBA" id="ARBA00006012"/>
    </source>
</evidence>
<keyword evidence="8 11" id="KW-0472">Membrane</keyword>
<evidence type="ECO:0000256" key="9">
    <source>
        <dbReference type="PROSITE-ProRule" id="PRU00042"/>
    </source>
</evidence>
<dbReference type="GO" id="GO:0008270">
    <property type="term" value="F:zinc ion binding"/>
    <property type="evidence" value="ECO:0007669"/>
    <property type="project" value="UniProtKB-KW"/>
</dbReference>
<keyword evidence="9" id="KW-0479">Metal-binding</keyword>
<feature type="domain" description="C2H2-type" evidence="12">
    <location>
        <begin position="1376"/>
        <end position="1406"/>
    </location>
</feature>
<feature type="domain" description="ABC transporter" evidence="13">
    <location>
        <begin position="333"/>
        <end position="574"/>
    </location>
</feature>
<keyword evidence="5" id="KW-0547">Nucleotide-binding</keyword>
<sequence>MSNIVGPIIISLVVGSAFYNTGNNTNGFFSQQGVIFFSLLFNSIQTLVEISTQFAQRPIVVCYLHSLSTPTINILQEKQSSFAMYHPGIDAIASLISLYPVKLIGVSLFNIILYFLSGLRREAGAFFHIHVVYLYDAIATSVGGAFLLPLIVYTGYIIPKPSMHPWFKWITYVNPVSYAFESLMANEFHGRSVPCSVLVPSGPAYPNISSQNQVCPVNGAIAGSGFVSGDRYIEASFEYTHAHLWRNYGILLAFFFALIFVYGLAVEFVPQVVKGRGDVLIFLKQQKTPQGQNRRLEEEKQDIAPPQDSASEAGQIANLTRAPTKLEISKEAFTWDKIQYQIPVKGGSKTLLTDIDGFVKPGTMTALMGESGAGKTTLLNVLAQRIHTGTVLGSILMNGLPLDETFARKTGYVESQDVHLHEFTVRETLRFSAQLRQPQSVSEEAKNEYVEEVIEMLDMGSFVDAVVGVPGSGLSLEQRKRMTVGIELVAKPSMLFLDEPTSGLDSQSSFAIIRCLRKLADAGQAILCTIHQPSGGLFEQFDRLLLLQKGGRSVYFGDIGTNSRDVIGYFETHGAIKYPARTNPAEYILTATEVRDGKDWATIWQNSEEAAIVEQEITSLSQAPQPKHNTSPNHASLNNKDTTSYLHQYLLVQKRSLLWHWRSPVYIRGKILLNVVAGLFIGFTFYQQDNSAQGLQNKLFATFAVVIQSAPIINALQPRFFTAKALFESREEPTKMYHWSILIITVGVTEIIVNLIMGTLFFLPWYFVIGFRNGIIDAPGRGAYEWLLLLMFETWLSTFGQLIAGIAPTQQAASQLIPMFFVFVVLFCGVLQPYSKIPEFWHFVHFASPFTWLIGGLLSNVLHEVTVICSPTEINIFQPPSNTTCGSFLAPFLTYGPGALYNPTATENFVPSTLLTARSQLPQSFTYHRMGGLCQACQGIPDPAVIQTFQRTISSWPNINALQLSAQNGFLLCQLFIRQKWNDVLDPYGDIGQRAKKLLKTGSICVLSHASRPDPCSILEIQDGPSSVVGEVLAFELGSLQLFSPLEPIPFDVRLCRQRELIPDATFADQKSEDVSSYVREKFLQWMRDCLRNYESCKPSSGKCFWMGAIIEFTSKELTFPSDRLPAIASLAASMSVILSDDDHLAGAWSGALGLTLSWFRSEEISWTNQISQGIMEKPSTLCKWKVFFDTGHHPKDFDALILSEDFALAVECLDEEDRGSKEYRRIRLLNLKIDAVKPPKGFLFSEIESGIFRQSLNFTALSYTTKPQGVPPILRTDVWRWTGWVFRLAALRERHLTLLSFNPPTIILTTTSESSSAMLADGLDVTADGRPPDEPTKTQSSQNLKCPDCDAQGKPTNFPNLSKLNKHRNQHDKPYPCQATGCSKRFGQKQTLDRHKQTKHGDTNYPAKFYHCTVDGCKYSSTGQGQKRFMRPDQVKEHIKDFGHYGPHSANDRPKRPVAQLPNGHTIVALFEVWNFGEDADGDDDDDEDIKPLRTLHKCEWKSTQTKLYHLDVTGDLFLRGGTEGQACLVPGCYYNPYTSLDESCPSQALENVTFKTAKGLRAHQRQTHVGSNIDSSVRQRPRFESNNTSQWPNTVDNSDLTSYIHGQKLTSTQAGITESKKPSIIPYSTTSDTLVYDPNFNVTGIRSKCECSACNKTDMDKELSEFVNGILPNQPHAFAFHMPPSGSPEQIEPREGATLDNGTSTKSSNICFSADDFSHHSFSSLTPITYSPSAQHNLTFTTSSASTTWSLQPNLGSLDFPSQNSPSPQPSNHSRSTSLWGESTLASFCFEADLPDPFSNSPGRCSISSMSDKAGTPDGSKFAKNNRGGKDILITYDI</sequence>
<dbReference type="GO" id="GO:0016887">
    <property type="term" value="F:ATP hydrolysis activity"/>
    <property type="evidence" value="ECO:0007669"/>
    <property type="project" value="InterPro"/>
</dbReference>
<dbReference type="Pfam" id="PF00005">
    <property type="entry name" value="ABC_tran"/>
    <property type="match status" value="1"/>
</dbReference>
<keyword evidence="9" id="KW-0862">Zinc</keyword>
<feature type="transmembrane region" description="Helical" evidence="11">
    <location>
        <begin position="786"/>
        <end position="804"/>
    </location>
</feature>
<gene>
    <name evidence="14" type="ORF">G7Y89_g8014</name>
</gene>
<dbReference type="SMART" id="SM00355">
    <property type="entry name" value="ZnF_C2H2"/>
    <property type="match status" value="3"/>
</dbReference>
<feature type="compositionally biased region" description="Low complexity" evidence="10">
    <location>
        <begin position="1763"/>
        <end position="1774"/>
    </location>
</feature>
<dbReference type="SUPFAM" id="SSF52540">
    <property type="entry name" value="P-loop containing nucleoside triphosphate hydrolases"/>
    <property type="match status" value="1"/>
</dbReference>
<feature type="transmembrane region" description="Helical" evidence="11">
    <location>
        <begin position="737"/>
        <end position="766"/>
    </location>
</feature>
<evidence type="ECO:0000256" key="3">
    <source>
        <dbReference type="ARBA" id="ARBA00022448"/>
    </source>
</evidence>
<evidence type="ECO:0000313" key="14">
    <source>
        <dbReference type="EMBL" id="KAF4630125.1"/>
    </source>
</evidence>
<dbReference type="PROSITE" id="PS00028">
    <property type="entry name" value="ZINC_FINGER_C2H2_1"/>
    <property type="match status" value="1"/>
</dbReference>
<evidence type="ECO:0000256" key="6">
    <source>
        <dbReference type="ARBA" id="ARBA00022840"/>
    </source>
</evidence>
<evidence type="ECO:0000259" key="13">
    <source>
        <dbReference type="PROSITE" id="PS50893"/>
    </source>
</evidence>
<dbReference type="Pfam" id="PF19055">
    <property type="entry name" value="ABC2_membrane_7"/>
    <property type="match status" value="1"/>
</dbReference>
<evidence type="ECO:0000256" key="10">
    <source>
        <dbReference type="SAM" id="MobiDB-lite"/>
    </source>
</evidence>
<feature type="transmembrane region" description="Helical" evidence="11">
    <location>
        <begin position="671"/>
        <end position="687"/>
    </location>
</feature>
<keyword evidence="4 11" id="KW-0812">Transmembrane</keyword>
<dbReference type="InterPro" id="IPR043926">
    <property type="entry name" value="ABCG_dom"/>
</dbReference>
<dbReference type="SUPFAM" id="SSF57667">
    <property type="entry name" value="beta-beta-alpha zinc fingers"/>
    <property type="match status" value="1"/>
</dbReference>
<keyword evidence="6" id="KW-0067">ATP-binding</keyword>
<dbReference type="PANTHER" id="PTHR19241">
    <property type="entry name" value="ATP-BINDING CASSETTE TRANSPORTER"/>
    <property type="match status" value="1"/>
</dbReference>
<keyword evidence="15" id="KW-1185">Reference proteome</keyword>
<reference evidence="14 15" key="1">
    <citation type="submission" date="2020-03" db="EMBL/GenBank/DDBJ databases">
        <title>Draft Genome Sequence of Cudoniella acicularis.</title>
        <authorList>
            <person name="Buettner E."/>
            <person name="Kellner H."/>
        </authorList>
    </citation>
    <scope>NUCLEOTIDE SEQUENCE [LARGE SCALE GENOMIC DNA]</scope>
    <source>
        <strain evidence="14 15">DSM 108380</strain>
    </source>
</reference>
<dbReference type="PROSITE" id="PS50893">
    <property type="entry name" value="ABC_TRANSPORTER_2"/>
    <property type="match status" value="1"/>
</dbReference>
<evidence type="ECO:0000256" key="4">
    <source>
        <dbReference type="ARBA" id="ARBA00022692"/>
    </source>
</evidence>
<feature type="region of interest" description="Disordered" evidence="10">
    <location>
        <begin position="1327"/>
        <end position="1347"/>
    </location>
</feature>
<keyword evidence="3" id="KW-0813">Transport</keyword>
<dbReference type="Gene3D" id="3.30.160.60">
    <property type="entry name" value="Classic Zinc Finger"/>
    <property type="match status" value="1"/>
</dbReference>
<evidence type="ECO:0000256" key="7">
    <source>
        <dbReference type="ARBA" id="ARBA00022989"/>
    </source>
</evidence>
<dbReference type="InterPro" id="IPR034003">
    <property type="entry name" value="ABCG_PDR_2"/>
</dbReference>
<evidence type="ECO:0000259" key="12">
    <source>
        <dbReference type="PROSITE" id="PS50157"/>
    </source>
</evidence>
<keyword evidence="9" id="KW-0863">Zinc-finger</keyword>
<dbReference type="GO" id="GO:0016020">
    <property type="term" value="C:membrane"/>
    <property type="evidence" value="ECO:0007669"/>
    <property type="project" value="UniProtKB-SubCell"/>
</dbReference>
<dbReference type="InterPro" id="IPR003593">
    <property type="entry name" value="AAA+_ATPase"/>
</dbReference>
<evidence type="ECO:0000256" key="1">
    <source>
        <dbReference type="ARBA" id="ARBA00004141"/>
    </source>
</evidence>
<proteinExistence type="inferred from homology"/>
<dbReference type="Proteomes" id="UP000566819">
    <property type="component" value="Unassembled WGS sequence"/>
</dbReference>
<dbReference type="FunFam" id="3.40.50.300:FF:000054">
    <property type="entry name" value="ABC multidrug transporter atrF"/>
    <property type="match status" value="1"/>
</dbReference>
<keyword evidence="7 11" id="KW-1133">Transmembrane helix</keyword>
<dbReference type="InterPro" id="IPR036236">
    <property type="entry name" value="Znf_C2H2_sf"/>
</dbReference>
<dbReference type="Gene3D" id="3.40.50.300">
    <property type="entry name" value="P-loop containing nucleotide triphosphate hydrolases"/>
    <property type="match status" value="1"/>
</dbReference>
<dbReference type="InterPro" id="IPR003439">
    <property type="entry name" value="ABC_transporter-like_ATP-bd"/>
</dbReference>
<feature type="transmembrane region" description="Helical" evidence="11">
    <location>
        <begin position="91"/>
        <end position="116"/>
    </location>
</feature>
<feature type="transmembrane region" description="Helical" evidence="11">
    <location>
        <begin position="248"/>
        <end position="266"/>
    </location>
</feature>
<accession>A0A8H4RHE7</accession>
<dbReference type="Pfam" id="PF01061">
    <property type="entry name" value="ABC2_membrane"/>
    <property type="match status" value="2"/>
</dbReference>
<feature type="transmembrane region" description="Helical" evidence="11">
    <location>
        <begin position="137"/>
        <end position="158"/>
    </location>
</feature>
<comment type="subcellular location">
    <subcellularLocation>
        <location evidence="1">Membrane</location>
        <topology evidence="1">Multi-pass membrane protein</topology>
    </subcellularLocation>
</comment>
<dbReference type="PROSITE" id="PS50157">
    <property type="entry name" value="ZINC_FINGER_C2H2_2"/>
    <property type="match status" value="1"/>
</dbReference>
<organism evidence="14 15">
    <name type="scientific">Cudoniella acicularis</name>
    <dbReference type="NCBI Taxonomy" id="354080"/>
    <lineage>
        <taxon>Eukaryota</taxon>
        <taxon>Fungi</taxon>
        <taxon>Dikarya</taxon>
        <taxon>Ascomycota</taxon>
        <taxon>Pezizomycotina</taxon>
        <taxon>Leotiomycetes</taxon>
        <taxon>Helotiales</taxon>
        <taxon>Tricladiaceae</taxon>
        <taxon>Cudoniella</taxon>
    </lineage>
</organism>
<evidence type="ECO:0000256" key="11">
    <source>
        <dbReference type="SAM" id="Phobius"/>
    </source>
</evidence>
<name>A0A8H4RHE7_9HELO</name>
<feature type="transmembrane region" description="Helical" evidence="11">
    <location>
        <begin position="699"/>
        <end position="716"/>
    </location>
</feature>
<feature type="transmembrane region" description="Helical" evidence="11">
    <location>
        <begin position="816"/>
        <end position="834"/>
    </location>
</feature>
<dbReference type="GO" id="GO:0140359">
    <property type="term" value="F:ABC-type transporter activity"/>
    <property type="evidence" value="ECO:0007669"/>
    <property type="project" value="InterPro"/>
</dbReference>
<comment type="similarity">
    <text evidence="2">Belongs to the ABC transporter superfamily. ABCG family. PDR (TC 3.A.1.205) subfamily.</text>
</comment>
<dbReference type="EMBL" id="JAAMPI010000586">
    <property type="protein sequence ID" value="KAF4630125.1"/>
    <property type="molecule type" value="Genomic_DNA"/>
</dbReference>
<dbReference type="InterPro" id="IPR013525">
    <property type="entry name" value="ABC2_TM"/>
</dbReference>
<dbReference type="GO" id="GO:0005524">
    <property type="term" value="F:ATP binding"/>
    <property type="evidence" value="ECO:0007669"/>
    <property type="project" value="UniProtKB-KW"/>
</dbReference>
<dbReference type="CDD" id="cd03232">
    <property type="entry name" value="ABCG_PDR_domain2"/>
    <property type="match status" value="1"/>
</dbReference>
<dbReference type="InterPro" id="IPR010929">
    <property type="entry name" value="PDR_CDR_ABC"/>
</dbReference>
<feature type="region of interest" description="Disordered" evidence="10">
    <location>
        <begin position="1756"/>
        <end position="1780"/>
    </location>
</feature>
<protein>
    <submittedName>
        <fullName evidence="14">Uncharacterized protein</fullName>
    </submittedName>
</protein>